<reference evidence="2" key="1">
    <citation type="submission" date="2016-11" db="UniProtKB">
        <authorList>
            <consortium name="WormBaseParasite"/>
        </authorList>
    </citation>
    <scope>IDENTIFICATION</scope>
    <source>
        <strain evidence="2">KR3021</strain>
    </source>
</reference>
<dbReference type="Proteomes" id="UP000095286">
    <property type="component" value="Unplaced"/>
</dbReference>
<evidence type="ECO:0000313" key="1">
    <source>
        <dbReference type="Proteomes" id="UP000095286"/>
    </source>
</evidence>
<organism evidence="1 2">
    <name type="scientific">Rhabditophanes sp. KR3021</name>
    <dbReference type="NCBI Taxonomy" id="114890"/>
    <lineage>
        <taxon>Eukaryota</taxon>
        <taxon>Metazoa</taxon>
        <taxon>Ecdysozoa</taxon>
        <taxon>Nematoda</taxon>
        <taxon>Chromadorea</taxon>
        <taxon>Rhabditida</taxon>
        <taxon>Tylenchina</taxon>
        <taxon>Panagrolaimomorpha</taxon>
        <taxon>Strongyloidoidea</taxon>
        <taxon>Alloionematidae</taxon>
        <taxon>Rhabditophanes</taxon>
    </lineage>
</organism>
<proteinExistence type="predicted"/>
<evidence type="ECO:0000313" key="2">
    <source>
        <dbReference type="WBParaSite" id="RSKR_0000389500.1"/>
    </source>
</evidence>
<name>A0AC35TTF0_9BILA</name>
<protein>
    <submittedName>
        <fullName evidence="2">Skp1-related protein</fullName>
    </submittedName>
</protein>
<sequence length="172" mass="20354">MSTRSIPVLSKEKEEFELPLSVVEYSGLLKEMTESLGIDLHYDQDPIERIELANCSTFCLQQTINFCQFYAGIPSRENIRTKEGMEDYDIQIKKFNEMFWEEIEDRITEVLLCANYLDIQIMVDLLCNFIAEAIRGNTAEEMRQFFNVENDYTEEELERVKRENDWSSKNME</sequence>
<dbReference type="WBParaSite" id="RSKR_0000389500.1">
    <property type="protein sequence ID" value="RSKR_0000389500.1"/>
    <property type="gene ID" value="RSKR_0000389500"/>
</dbReference>
<accession>A0AC35TTF0</accession>